<evidence type="ECO:0000313" key="2">
    <source>
        <dbReference type="EMBL" id="APU14803.1"/>
    </source>
</evidence>
<dbReference type="AlphaFoldDB" id="A0AAC9LBN0"/>
<proteinExistence type="predicted"/>
<evidence type="ECO:0000313" key="3">
    <source>
        <dbReference type="Proteomes" id="UP000185511"/>
    </source>
</evidence>
<dbReference type="EMBL" id="CP016076">
    <property type="protein sequence ID" value="APU14803.1"/>
    <property type="molecule type" value="Genomic_DNA"/>
</dbReference>
<name>A0AAC9LBN0_9PSEU</name>
<protein>
    <submittedName>
        <fullName evidence="2">Uncharacterized protein</fullName>
    </submittedName>
</protein>
<reference evidence="3" key="1">
    <citation type="submission" date="2016-06" db="EMBL/GenBank/DDBJ databases">
        <title>Complete genome sequence of Actinoalloteichus fjordicus DSM 46855 (=ADI127-17), type strain of the new species Actinoalloteichus fjordicus.</title>
        <authorList>
            <person name="Ruckert C."/>
            <person name="Nouioui I."/>
            <person name="Willmese J."/>
            <person name="van Wezel G."/>
            <person name="Klenk H.-P."/>
            <person name="Kalinowski J."/>
            <person name="Zotchev S.B."/>
        </authorList>
    </citation>
    <scope>NUCLEOTIDE SEQUENCE [LARGE SCALE GENOMIC DNA]</scope>
    <source>
        <strain evidence="3">ADI127-7</strain>
    </source>
</reference>
<gene>
    <name evidence="2" type="ORF">UA74_13725</name>
</gene>
<feature type="compositionally biased region" description="Low complexity" evidence="1">
    <location>
        <begin position="119"/>
        <end position="131"/>
    </location>
</feature>
<evidence type="ECO:0000256" key="1">
    <source>
        <dbReference type="SAM" id="MobiDB-lite"/>
    </source>
</evidence>
<dbReference type="KEGG" id="acad:UA74_13725"/>
<organism evidence="2 3">
    <name type="scientific">Actinoalloteichus fjordicus</name>
    <dbReference type="NCBI Taxonomy" id="1612552"/>
    <lineage>
        <taxon>Bacteria</taxon>
        <taxon>Bacillati</taxon>
        <taxon>Actinomycetota</taxon>
        <taxon>Actinomycetes</taxon>
        <taxon>Pseudonocardiales</taxon>
        <taxon>Pseudonocardiaceae</taxon>
        <taxon>Actinoalloteichus</taxon>
    </lineage>
</organism>
<keyword evidence="3" id="KW-1185">Reference proteome</keyword>
<sequence length="131" mass="13275">MSADSACWFTQDALPQAGLCLDRHLVWGRRPAEGTAVVAACGAPVIVSPSPACDVDGDLRLIGVRPCWYCVEQATGVPGPTQNFGAAGPAPPPPRAAGGDGTGLRTSAPERPPLAGSTRRALPAAAPRLAP</sequence>
<dbReference type="Proteomes" id="UP000185511">
    <property type="component" value="Chromosome"/>
</dbReference>
<feature type="region of interest" description="Disordered" evidence="1">
    <location>
        <begin position="80"/>
        <end position="131"/>
    </location>
</feature>
<accession>A0AAC9LBN0</accession>
<dbReference type="RefSeq" id="WP_075740599.1">
    <property type="nucleotide sequence ID" value="NZ_CP016076.1"/>
</dbReference>